<accession>A0A2J0UBD4</accession>
<feature type="region of interest" description="Disordered" evidence="1">
    <location>
        <begin position="1"/>
        <end position="21"/>
    </location>
</feature>
<gene>
    <name evidence="2" type="ORF">B9Y64_14295</name>
</gene>
<dbReference type="EMBL" id="NEQV01000004">
    <property type="protein sequence ID" value="PJL28382.1"/>
    <property type="molecule type" value="Genomic_DNA"/>
</dbReference>
<sequence length="379" mass="40999">MARRTIDLDTVQPNGKRGETQRPAFTKVNENFTDLYTDLDALETIVQDLRRRQNGRNRLINGDFRFWQRGSRRTVVAPLAVYVPDRFQVVCTGAGQVAVSRRSFDTPAFGVTGFMNCDLTGSTAATEAFVTQPVEGVQTLAGSTVTLSMQAWAATPGCRIGVRFIQTFGTNGSPDVTVRAGVQEIGTAAALRYFTAELPSIAGKTVGANSKLHVIVDFATPGGYGGQLVGQSGSFSLTCMQLERGATPTDYDMRDDATELMLCQRYYEKSFPLEQAPENGLPSPQGVAAAFQAGLARSEQISFKVTKRTVPALTLYSNSEVAPALGYWSLFNGNGWSRGMAVPLFLRPDGFTLQLDFGSGLTPFYAYLVGGNWAADAEI</sequence>
<protein>
    <recommendedName>
        <fullName evidence="4">Deduced tail fiber protein</fullName>
    </recommendedName>
</protein>
<evidence type="ECO:0008006" key="4">
    <source>
        <dbReference type="Google" id="ProtNLM"/>
    </source>
</evidence>
<proteinExistence type="predicted"/>
<reference evidence="2 3" key="1">
    <citation type="journal article" date="2017" name="Front. Microbiol.">
        <title>Double-Face Meets the Bacterial World: The Opportunistic Pathogen Stenotrophomonas maltophilia.</title>
        <authorList>
            <person name="Lira F."/>
            <person name="Berg G."/>
            <person name="Martinez J.L."/>
        </authorList>
    </citation>
    <scope>NUCLEOTIDE SEQUENCE [LARGE SCALE GENOMIC DNA]</scope>
    <source>
        <strain evidence="2 3">EA1</strain>
    </source>
</reference>
<comment type="caution">
    <text evidence="2">The sequence shown here is derived from an EMBL/GenBank/DDBJ whole genome shotgun (WGS) entry which is preliminary data.</text>
</comment>
<evidence type="ECO:0000313" key="3">
    <source>
        <dbReference type="Proteomes" id="UP000230167"/>
    </source>
</evidence>
<dbReference type="RefSeq" id="WP_100441281.1">
    <property type="nucleotide sequence ID" value="NZ_CBCPIZ010000025.1"/>
</dbReference>
<name>A0A2J0UBD4_STEMA</name>
<dbReference type="Proteomes" id="UP000230167">
    <property type="component" value="Unassembled WGS sequence"/>
</dbReference>
<dbReference type="AlphaFoldDB" id="A0A2J0UBD4"/>
<organism evidence="2 3">
    <name type="scientific">Stenotrophomonas maltophilia</name>
    <name type="common">Pseudomonas maltophilia</name>
    <name type="synonym">Xanthomonas maltophilia</name>
    <dbReference type="NCBI Taxonomy" id="40324"/>
    <lineage>
        <taxon>Bacteria</taxon>
        <taxon>Pseudomonadati</taxon>
        <taxon>Pseudomonadota</taxon>
        <taxon>Gammaproteobacteria</taxon>
        <taxon>Lysobacterales</taxon>
        <taxon>Lysobacteraceae</taxon>
        <taxon>Stenotrophomonas</taxon>
        <taxon>Stenotrophomonas maltophilia group</taxon>
    </lineage>
</organism>
<dbReference type="OrthoDB" id="6048609at2"/>
<evidence type="ECO:0000256" key="1">
    <source>
        <dbReference type="SAM" id="MobiDB-lite"/>
    </source>
</evidence>
<evidence type="ECO:0000313" key="2">
    <source>
        <dbReference type="EMBL" id="PJL28382.1"/>
    </source>
</evidence>